<keyword evidence="1" id="KW-0808">Transferase</keyword>
<dbReference type="InterPro" id="IPR053149">
    <property type="entry name" value="TPK"/>
</dbReference>
<dbReference type="SUPFAM" id="SSF63999">
    <property type="entry name" value="Thiamin pyrophosphokinase, catalytic domain"/>
    <property type="match status" value="1"/>
</dbReference>
<evidence type="ECO:0000256" key="3">
    <source>
        <dbReference type="ARBA" id="ARBA00022777"/>
    </source>
</evidence>
<dbReference type="EMBL" id="LK028559">
    <property type="protein sequence ID" value="CDR31280.1"/>
    <property type="molecule type" value="Genomic_DNA"/>
</dbReference>
<dbReference type="InParanoid" id="A0A061ABN4"/>
<dbReference type="SUPFAM" id="SSF63862">
    <property type="entry name" value="Thiamin pyrophosphokinase, substrate-binding domain"/>
    <property type="match status" value="1"/>
</dbReference>
<feature type="domain" description="Thiamin pyrophosphokinase thiamin-binding" evidence="6">
    <location>
        <begin position="132"/>
        <end position="193"/>
    </location>
</feature>
<evidence type="ECO:0000256" key="2">
    <source>
        <dbReference type="ARBA" id="ARBA00022741"/>
    </source>
</evidence>
<dbReference type="GO" id="GO:0006772">
    <property type="term" value="P:thiamine metabolic process"/>
    <property type="evidence" value="ECO:0007669"/>
    <property type="project" value="UniProtKB-UniRule"/>
</dbReference>
<dbReference type="KEGG" id="aoc:Aocu_12070"/>
<dbReference type="FunCoup" id="A0A061ABN4">
    <property type="interactions" value="30"/>
</dbReference>
<dbReference type="GO" id="GO:0004788">
    <property type="term" value="F:thiamine diphosphokinase activity"/>
    <property type="evidence" value="ECO:0007669"/>
    <property type="project" value="UniProtKB-UniRule"/>
</dbReference>
<gene>
    <name evidence="7" type="primary">thiN</name>
    <name evidence="7" type="ORF">Aocu_12070</name>
</gene>
<accession>A0A061ABN4</accession>
<dbReference type="InterPro" id="IPR007371">
    <property type="entry name" value="TPK_catalytic"/>
</dbReference>
<dbReference type="PANTHER" id="PTHR41299">
    <property type="entry name" value="THIAMINE PYROPHOSPHOKINASE"/>
    <property type="match status" value="1"/>
</dbReference>
<dbReference type="GO" id="GO:0005524">
    <property type="term" value="F:ATP binding"/>
    <property type="evidence" value="ECO:0007669"/>
    <property type="project" value="UniProtKB-KW"/>
</dbReference>
<evidence type="ECO:0000313" key="7">
    <source>
        <dbReference type="EMBL" id="CDR31280.1"/>
    </source>
</evidence>
<dbReference type="RefSeq" id="WP_045749714.1">
    <property type="nucleotide sequence ID" value="NZ_FUZK01000001.1"/>
</dbReference>
<dbReference type="PATRIC" id="fig|35623.3.peg.1207"/>
<evidence type="ECO:0000256" key="4">
    <source>
        <dbReference type="ARBA" id="ARBA00022840"/>
    </source>
</evidence>
<dbReference type="AlphaFoldDB" id="A0A061ABN4"/>
<dbReference type="OrthoDB" id="9804377at2"/>
<reference evidence="8" key="1">
    <citation type="submission" date="2014-05" db="EMBL/GenBank/DDBJ databases">
        <authorList>
            <person name="Kube M."/>
        </authorList>
    </citation>
    <scope>NUCLEOTIDE SEQUENCE [LARGE SCALE GENOMIC DNA]</scope>
</reference>
<name>A0A061ABN4_9MOLU</name>
<dbReference type="GO" id="GO:0030975">
    <property type="term" value="F:thiamine binding"/>
    <property type="evidence" value="ECO:0007669"/>
    <property type="project" value="InterPro"/>
</dbReference>
<dbReference type="InterPro" id="IPR006282">
    <property type="entry name" value="Thi_PPkinase"/>
</dbReference>
<sequence length="200" mass="22632">MKTVYIITYPVPTNIKKLIDFNTSIFLIVVDQAMDYIGDLKKDIHCWIGDFDSTKTKDFSNELITLPTEKDITDTEAAVLYAKTLNPSKIVILGGIGGKRFEHALSNMILLSKYDDLEIITDDSSMKVLGEGIHQIDFKGYVNIFSVESSRVSLKGFKYPLQNYRMKINDNIGISNELVERIGFIEVLEGKVLLILTKEQ</sequence>
<dbReference type="NCBIfam" id="TIGR01378">
    <property type="entry name" value="thi_PPkinase"/>
    <property type="match status" value="1"/>
</dbReference>
<dbReference type="EC" id="2.7.6.2" evidence="5"/>
<dbReference type="CDD" id="cd07995">
    <property type="entry name" value="TPK"/>
    <property type="match status" value="1"/>
</dbReference>
<keyword evidence="8" id="KW-1185">Reference proteome</keyword>
<dbReference type="Proteomes" id="UP000032434">
    <property type="component" value="Chromosome 1"/>
</dbReference>
<keyword evidence="2" id="KW-0547">Nucleotide-binding</keyword>
<dbReference type="InterPro" id="IPR036371">
    <property type="entry name" value="TPK_B1-bd_sf"/>
</dbReference>
<dbReference type="InterPro" id="IPR007373">
    <property type="entry name" value="Thiamin_PyroPKinase_B1-bd"/>
</dbReference>
<dbReference type="Pfam" id="PF04263">
    <property type="entry name" value="TPK_catalytic"/>
    <property type="match status" value="1"/>
</dbReference>
<evidence type="ECO:0000313" key="8">
    <source>
        <dbReference type="Proteomes" id="UP000032434"/>
    </source>
</evidence>
<evidence type="ECO:0000259" key="6">
    <source>
        <dbReference type="SMART" id="SM00983"/>
    </source>
</evidence>
<dbReference type="HOGENOM" id="CLU_044237_1_1_14"/>
<dbReference type="GO" id="GO:0016301">
    <property type="term" value="F:kinase activity"/>
    <property type="evidence" value="ECO:0007669"/>
    <property type="project" value="UniProtKB-KW"/>
</dbReference>
<dbReference type="Pfam" id="PF04265">
    <property type="entry name" value="TPK_B1_binding"/>
    <property type="match status" value="1"/>
</dbReference>
<dbReference type="PANTHER" id="PTHR41299:SF1">
    <property type="entry name" value="THIAMINE PYROPHOSPHOKINASE"/>
    <property type="match status" value="1"/>
</dbReference>
<dbReference type="Gene3D" id="3.40.50.10240">
    <property type="entry name" value="Thiamin pyrophosphokinase, catalytic domain"/>
    <property type="match status" value="1"/>
</dbReference>
<dbReference type="STRING" id="35623.Aocu_12070"/>
<organism evidence="7 8">
    <name type="scientific">Acholeplasma oculi</name>
    <dbReference type="NCBI Taxonomy" id="35623"/>
    <lineage>
        <taxon>Bacteria</taxon>
        <taxon>Bacillati</taxon>
        <taxon>Mycoplasmatota</taxon>
        <taxon>Mollicutes</taxon>
        <taxon>Acholeplasmatales</taxon>
        <taxon>Acholeplasmataceae</taxon>
        <taxon>Acholeplasma</taxon>
    </lineage>
</organism>
<evidence type="ECO:0000256" key="5">
    <source>
        <dbReference type="NCBIfam" id="TIGR01378"/>
    </source>
</evidence>
<dbReference type="SMART" id="SM00983">
    <property type="entry name" value="TPK_B1_binding"/>
    <property type="match status" value="1"/>
</dbReference>
<dbReference type="GO" id="GO:0009229">
    <property type="term" value="P:thiamine diphosphate biosynthetic process"/>
    <property type="evidence" value="ECO:0007669"/>
    <property type="project" value="InterPro"/>
</dbReference>
<dbReference type="InterPro" id="IPR036759">
    <property type="entry name" value="TPK_catalytic_sf"/>
</dbReference>
<evidence type="ECO:0000256" key="1">
    <source>
        <dbReference type="ARBA" id="ARBA00022679"/>
    </source>
</evidence>
<keyword evidence="4" id="KW-0067">ATP-binding</keyword>
<proteinExistence type="predicted"/>
<protein>
    <recommendedName>
        <fullName evidence="5">Thiamine diphosphokinase</fullName>
        <ecNumber evidence="5">2.7.6.2</ecNumber>
    </recommendedName>
</protein>
<keyword evidence="3 7" id="KW-0418">Kinase</keyword>